<dbReference type="EMBL" id="JACDTQ010001582">
    <property type="protein sequence ID" value="KAF5921821.1"/>
    <property type="molecule type" value="Genomic_DNA"/>
</dbReference>
<gene>
    <name evidence="1" type="ORF">HPG69_012995</name>
</gene>
<comment type="caution">
    <text evidence="1">The sequence shown here is derived from an EMBL/GenBank/DDBJ whole genome shotgun (WGS) entry which is preliminary data.</text>
</comment>
<name>A0A7J7F1H4_DICBM</name>
<keyword evidence="2" id="KW-1185">Reference proteome</keyword>
<accession>A0A7J7F1H4</accession>
<dbReference type="Proteomes" id="UP000551758">
    <property type="component" value="Unassembled WGS sequence"/>
</dbReference>
<organism evidence="1 2">
    <name type="scientific">Diceros bicornis minor</name>
    <name type="common">South-central black rhinoceros</name>
    <dbReference type="NCBI Taxonomy" id="77932"/>
    <lineage>
        <taxon>Eukaryota</taxon>
        <taxon>Metazoa</taxon>
        <taxon>Chordata</taxon>
        <taxon>Craniata</taxon>
        <taxon>Vertebrata</taxon>
        <taxon>Euteleostomi</taxon>
        <taxon>Mammalia</taxon>
        <taxon>Eutheria</taxon>
        <taxon>Laurasiatheria</taxon>
        <taxon>Perissodactyla</taxon>
        <taxon>Rhinocerotidae</taxon>
        <taxon>Diceros</taxon>
    </lineage>
</organism>
<proteinExistence type="predicted"/>
<sequence length="115" mass="12953">MELIKRNVTSDHKKSSLSQLMKRLTDLDYFMDDGKHTVLIYEDLSKQAVDVSVALHPPDFEAPLVLFVPTIENIDCTVRMSDILVANFLAPLPGIERKTDDVSAYILKSVIFIMG</sequence>
<protein>
    <submittedName>
        <fullName evidence="1">Uncharacterized protein</fullName>
    </submittedName>
</protein>
<evidence type="ECO:0000313" key="1">
    <source>
        <dbReference type="EMBL" id="KAF5921821.1"/>
    </source>
</evidence>
<dbReference type="AlphaFoldDB" id="A0A7J7F1H4"/>
<reference evidence="1 2" key="1">
    <citation type="journal article" date="2020" name="Mol. Biol. Evol.">
        <title>Interspecific Gene Flow and the Evolution of Specialization in Black and White Rhinoceros.</title>
        <authorList>
            <person name="Moodley Y."/>
            <person name="Westbury M.V."/>
            <person name="Russo I.M."/>
            <person name="Gopalakrishnan S."/>
            <person name="Rakotoarivelo A."/>
            <person name="Olsen R.A."/>
            <person name="Prost S."/>
            <person name="Tunstall T."/>
            <person name="Ryder O.A."/>
            <person name="Dalen L."/>
            <person name="Bruford M.W."/>
        </authorList>
    </citation>
    <scope>NUCLEOTIDE SEQUENCE [LARGE SCALE GENOMIC DNA]</scope>
    <source>
        <strain evidence="1">SBR-YM</strain>
        <tissue evidence="1">Skin</tissue>
    </source>
</reference>
<evidence type="ECO:0000313" key="2">
    <source>
        <dbReference type="Proteomes" id="UP000551758"/>
    </source>
</evidence>